<name>A0AAU9JI53_9CILI</name>
<evidence type="ECO:0000256" key="1">
    <source>
        <dbReference type="ARBA" id="ARBA00012513"/>
    </source>
</evidence>
<keyword evidence="2" id="KW-0723">Serine/threonine-protein kinase</keyword>
<organism evidence="10 11">
    <name type="scientific">Blepharisma stoltei</name>
    <dbReference type="NCBI Taxonomy" id="1481888"/>
    <lineage>
        <taxon>Eukaryota</taxon>
        <taxon>Sar</taxon>
        <taxon>Alveolata</taxon>
        <taxon>Ciliophora</taxon>
        <taxon>Postciliodesmatophora</taxon>
        <taxon>Heterotrichea</taxon>
        <taxon>Heterotrichida</taxon>
        <taxon>Blepharismidae</taxon>
        <taxon>Blepharisma</taxon>
    </lineage>
</organism>
<comment type="caution">
    <text evidence="10">The sequence shown here is derived from an EMBL/GenBank/DDBJ whole genome shotgun (WGS) entry which is preliminary data.</text>
</comment>
<dbReference type="GO" id="GO:0005737">
    <property type="term" value="C:cytoplasm"/>
    <property type="evidence" value="ECO:0007669"/>
    <property type="project" value="TreeGrafter"/>
</dbReference>
<keyword evidence="5" id="KW-0418">Kinase</keyword>
<dbReference type="PANTHER" id="PTHR22967">
    <property type="entry name" value="SERINE/THREONINE PROTEIN KINASE"/>
    <property type="match status" value="1"/>
</dbReference>
<comment type="catalytic activity">
    <reaction evidence="7">
        <text>L-threonyl-[protein] + ATP = O-phospho-L-threonyl-[protein] + ADP + H(+)</text>
        <dbReference type="Rhea" id="RHEA:46608"/>
        <dbReference type="Rhea" id="RHEA-COMP:11060"/>
        <dbReference type="Rhea" id="RHEA-COMP:11605"/>
        <dbReference type="ChEBI" id="CHEBI:15378"/>
        <dbReference type="ChEBI" id="CHEBI:30013"/>
        <dbReference type="ChEBI" id="CHEBI:30616"/>
        <dbReference type="ChEBI" id="CHEBI:61977"/>
        <dbReference type="ChEBI" id="CHEBI:456216"/>
        <dbReference type="EC" id="2.7.11.1"/>
    </reaction>
</comment>
<evidence type="ECO:0000256" key="7">
    <source>
        <dbReference type="ARBA" id="ARBA00047899"/>
    </source>
</evidence>
<feature type="domain" description="Protein kinase" evidence="9">
    <location>
        <begin position="18"/>
        <end position="271"/>
    </location>
</feature>
<dbReference type="GO" id="GO:0004674">
    <property type="term" value="F:protein serine/threonine kinase activity"/>
    <property type="evidence" value="ECO:0007669"/>
    <property type="project" value="UniProtKB-KW"/>
</dbReference>
<evidence type="ECO:0000259" key="9">
    <source>
        <dbReference type="PROSITE" id="PS50011"/>
    </source>
</evidence>
<dbReference type="PROSITE" id="PS00109">
    <property type="entry name" value="PROTEIN_KINASE_TYR"/>
    <property type="match status" value="1"/>
</dbReference>
<evidence type="ECO:0000256" key="2">
    <source>
        <dbReference type="ARBA" id="ARBA00022527"/>
    </source>
</evidence>
<dbReference type="InterPro" id="IPR008266">
    <property type="entry name" value="Tyr_kinase_AS"/>
</dbReference>
<evidence type="ECO:0000313" key="10">
    <source>
        <dbReference type="EMBL" id="CAG9323180.1"/>
    </source>
</evidence>
<evidence type="ECO:0000256" key="4">
    <source>
        <dbReference type="ARBA" id="ARBA00022741"/>
    </source>
</evidence>
<evidence type="ECO:0000256" key="8">
    <source>
        <dbReference type="ARBA" id="ARBA00048679"/>
    </source>
</evidence>
<dbReference type="Pfam" id="PF00069">
    <property type="entry name" value="Pkinase"/>
    <property type="match status" value="1"/>
</dbReference>
<comment type="catalytic activity">
    <reaction evidence="8">
        <text>L-seryl-[protein] + ATP = O-phospho-L-seryl-[protein] + ADP + H(+)</text>
        <dbReference type="Rhea" id="RHEA:17989"/>
        <dbReference type="Rhea" id="RHEA-COMP:9863"/>
        <dbReference type="Rhea" id="RHEA-COMP:11604"/>
        <dbReference type="ChEBI" id="CHEBI:15378"/>
        <dbReference type="ChEBI" id="CHEBI:29999"/>
        <dbReference type="ChEBI" id="CHEBI:30616"/>
        <dbReference type="ChEBI" id="CHEBI:83421"/>
        <dbReference type="ChEBI" id="CHEBI:456216"/>
        <dbReference type="EC" id="2.7.11.1"/>
    </reaction>
</comment>
<sequence length="558" mass="64341">MKSDDLIGNTIDFSSGPITISTKLSESSNCQSYLSFDPSSASRVVKYISLSSNSGFAYYYHELPSYQLIGPHQNISSLLDYKFESENNSAYLLFDYYTRGDLSCIMAKNRLKESHIRQIVIDLCSALEVIHSKDIVHMDLRPENILIGNDGNVKVCDFGSAIKEELYGLDQEAMHLWIQDHTHPTFRPPELLNVYSGIPITSSIDMWELGCLIYLLLFYRAPFELNDFNSQFNGRFLYQESLKEPWKTILENLFQVNPEQRAHPKSIKEILEGNWDGNRKPEIVMEKRKLAVKWILTVKDTSKSTKSLVKNITANNEKQTVLNWMETLIRKAHQDPRKVEKVYNSLSMRPFRKISVALKSLGLLHTYLLTVPFSAFTWGKNTAQTILLSINQVQLSKDSKINSNDFAYFEELIHGYSSLLINKLSIHYETSTKSDWIGSTIKSESIHPMLDYWQQLLIPITGFLLDDISYLKEIRLDIAKIVIDEICLLSSAMKNDNQNKNSRDQIPDFLARYRANYNRSEALVERLKRMRPSAILTKLPGRIREKIVRESLEEGRLY</sequence>
<accession>A0AAU9JI53</accession>
<keyword evidence="4" id="KW-0547">Nucleotide-binding</keyword>
<reference evidence="10" key="1">
    <citation type="submission" date="2021-09" db="EMBL/GenBank/DDBJ databases">
        <authorList>
            <consortium name="AG Swart"/>
            <person name="Singh M."/>
            <person name="Singh A."/>
            <person name="Seah K."/>
            <person name="Emmerich C."/>
        </authorList>
    </citation>
    <scope>NUCLEOTIDE SEQUENCE</scope>
    <source>
        <strain evidence="10">ATCC30299</strain>
    </source>
</reference>
<dbReference type="PROSITE" id="PS50011">
    <property type="entry name" value="PROTEIN_KINASE_DOM"/>
    <property type="match status" value="1"/>
</dbReference>
<keyword evidence="6" id="KW-0067">ATP-binding</keyword>
<protein>
    <recommendedName>
        <fullName evidence="1">non-specific serine/threonine protein kinase</fullName>
        <ecNumber evidence="1">2.7.11.1</ecNumber>
    </recommendedName>
</protein>
<evidence type="ECO:0000313" key="11">
    <source>
        <dbReference type="Proteomes" id="UP001162131"/>
    </source>
</evidence>
<gene>
    <name evidence="10" type="ORF">BSTOLATCC_MIC33081</name>
</gene>
<dbReference type="SUPFAM" id="SSF56112">
    <property type="entry name" value="Protein kinase-like (PK-like)"/>
    <property type="match status" value="1"/>
</dbReference>
<dbReference type="InterPro" id="IPR000719">
    <property type="entry name" value="Prot_kinase_dom"/>
</dbReference>
<evidence type="ECO:0000256" key="3">
    <source>
        <dbReference type="ARBA" id="ARBA00022679"/>
    </source>
</evidence>
<dbReference type="GO" id="GO:0005524">
    <property type="term" value="F:ATP binding"/>
    <property type="evidence" value="ECO:0007669"/>
    <property type="project" value="UniProtKB-KW"/>
</dbReference>
<keyword evidence="3" id="KW-0808">Transferase</keyword>
<evidence type="ECO:0000256" key="5">
    <source>
        <dbReference type="ARBA" id="ARBA00022777"/>
    </source>
</evidence>
<dbReference type="PANTHER" id="PTHR22967:SF57">
    <property type="entry name" value="AUXILIN, ISOFORM A-RELATED"/>
    <property type="match status" value="1"/>
</dbReference>
<dbReference type="Proteomes" id="UP001162131">
    <property type="component" value="Unassembled WGS sequence"/>
</dbReference>
<dbReference type="EMBL" id="CAJZBQ010000033">
    <property type="protein sequence ID" value="CAG9323180.1"/>
    <property type="molecule type" value="Genomic_DNA"/>
</dbReference>
<proteinExistence type="predicted"/>
<evidence type="ECO:0000256" key="6">
    <source>
        <dbReference type="ARBA" id="ARBA00022840"/>
    </source>
</evidence>
<dbReference type="InterPro" id="IPR011009">
    <property type="entry name" value="Kinase-like_dom_sf"/>
</dbReference>
<dbReference type="Gene3D" id="1.10.510.10">
    <property type="entry name" value="Transferase(Phosphotransferase) domain 1"/>
    <property type="match status" value="1"/>
</dbReference>
<dbReference type="EC" id="2.7.11.1" evidence="1"/>
<dbReference type="AlphaFoldDB" id="A0AAU9JI53"/>
<keyword evidence="11" id="KW-1185">Reference proteome</keyword>